<dbReference type="InterPro" id="IPR006222">
    <property type="entry name" value="GCVT_N"/>
</dbReference>
<evidence type="ECO:0000259" key="7">
    <source>
        <dbReference type="Pfam" id="PF01571"/>
    </source>
</evidence>
<dbReference type="Pfam" id="PF01571">
    <property type="entry name" value="GCV_T"/>
    <property type="match status" value="1"/>
</dbReference>
<dbReference type="Gene3D" id="4.10.1250.10">
    <property type="entry name" value="Aminomethyltransferase fragment"/>
    <property type="match status" value="1"/>
</dbReference>
<gene>
    <name evidence="9" type="ORF">ALOHA_HF4000005K23ctg1g20</name>
</gene>
<proteinExistence type="inferred from homology"/>
<dbReference type="GO" id="GO:0004047">
    <property type="term" value="F:aminomethyltransferase activity"/>
    <property type="evidence" value="ECO:0007669"/>
    <property type="project" value="UniProtKB-EC"/>
</dbReference>
<dbReference type="NCBIfam" id="TIGR00528">
    <property type="entry name" value="gcvT"/>
    <property type="match status" value="1"/>
</dbReference>
<comment type="catalytic activity">
    <reaction evidence="6">
        <text>N(6)-[(R)-S(8)-aminomethyldihydrolipoyl]-L-lysyl-[protein] + (6S)-5,6,7,8-tetrahydrofolate = N(6)-[(R)-dihydrolipoyl]-L-lysyl-[protein] + (6R)-5,10-methylene-5,6,7,8-tetrahydrofolate + NH4(+)</text>
        <dbReference type="Rhea" id="RHEA:16945"/>
        <dbReference type="Rhea" id="RHEA-COMP:10475"/>
        <dbReference type="Rhea" id="RHEA-COMP:10492"/>
        <dbReference type="ChEBI" id="CHEBI:15636"/>
        <dbReference type="ChEBI" id="CHEBI:28938"/>
        <dbReference type="ChEBI" id="CHEBI:57453"/>
        <dbReference type="ChEBI" id="CHEBI:83100"/>
        <dbReference type="ChEBI" id="CHEBI:83143"/>
        <dbReference type="EC" id="2.1.2.10"/>
    </reaction>
</comment>
<dbReference type="GO" id="GO:0008483">
    <property type="term" value="F:transaminase activity"/>
    <property type="evidence" value="ECO:0007669"/>
    <property type="project" value="UniProtKB-KW"/>
</dbReference>
<dbReference type="Gene3D" id="3.30.1360.120">
    <property type="entry name" value="Probable tRNA modification gtpase trme, domain 1"/>
    <property type="match status" value="1"/>
</dbReference>
<dbReference type="NCBIfam" id="NF001567">
    <property type="entry name" value="PRK00389.1"/>
    <property type="match status" value="1"/>
</dbReference>
<keyword evidence="4 9" id="KW-0808">Transferase</keyword>
<dbReference type="GO" id="GO:0006546">
    <property type="term" value="P:glycine catabolic process"/>
    <property type="evidence" value="ECO:0007669"/>
    <property type="project" value="InterPro"/>
</dbReference>
<dbReference type="Gene3D" id="3.30.70.1400">
    <property type="entry name" value="Aminomethyltransferase beta-barrel domains"/>
    <property type="match status" value="1"/>
</dbReference>
<dbReference type="Gene3D" id="2.40.30.110">
    <property type="entry name" value="Aminomethyltransferase beta-barrel domains"/>
    <property type="match status" value="1"/>
</dbReference>
<dbReference type="SUPFAM" id="SSF103025">
    <property type="entry name" value="Folate-binding domain"/>
    <property type="match status" value="1"/>
</dbReference>
<accession>B3T0M4</accession>
<dbReference type="InterPro" id="IPR029043">
    <property type="entry name" value="GcvT/YgfZ_C"/>
</dbReference>
<dbReference type="PANTHER" id="PTHR43757">
    <property type="entry name" value="AMINOMETHYLTRANSFERASE"/>
    <property type="match status" value="1"/>
</dbReference>
<dbReference type="EC" id="2.1.2.10" evidence="2"/>
<dbReference type="NCBIfam" id="NF010093">
    <property type="entry name" value="PRK13579.1"/>
    <property type="match status" value="1"/>
</dbReference>
<dbReference type="PIRSF" id="PIRSF006487">
    <property type="entry name" value="GcvT"/>
    <property type="match status" value="1"/>
</dbReference>
<dbReference type="AlphaFoldDB" id="B3T0M4"/>
<dbReference type="InterPro" id="IPR028896">
    <property type="entry name" value="GcvT/YgfZ/DmdA"/>
</dbReference>
<dbReference type="GO" id="GO:0005960">
    <property type="term" value="C:glycine cleavage complex"/>
    <property type="evidence" value="ECO:0007669"/>
    <property type="project" value="InterPro"/>
</dbReference>
<protein>
    <recommendedName>
        <fullName evidence="2">aminomethyltransferase</fullName>
        <ecNumber evidence="2">2.1.2.10</ecNumber>
    </recommendedName>
    <alternativeName>
        <fullName evidence="5">Glycine cleavage system T protein</fullName>
    </alternativeName>
</protein>
<dbReference type="EMBL" id="EU016567">
    <property type="protein sequence ID" value="ABZ06133.1"/>
    <property type="molecule type" value="Genomic_DNA"/>
</dbReference>
<dbReference type="PANTHER" id="PTHR43757:SF2">
    <property type="entry name" value="AMINOMETHYLTRANSFERASE, MITOCHONDRIAL"/>
    <property type="match status" value="1"/>
</dbReference>
<feature type="domain" description="GCVT N-terminal" evidence="7">
    <location>
        <begin position="8"/>
        <end position="256"/>
    </location>
</feature>
<evidence type="ECO:0000256" key="6">
    <source>
        <dbReference type="ARBA" id="ARBA00047665"/>
    </source>
</evidence>
<name>B3T0M4_9ZZZZ</name>
<organism evidence="9">
    <name type="scientific">uncultured marine microorganism HF4000_005K23</name>
    <dbReference type="NCBI Taxonomy" id="455508"/>
    <lineage>
        <taxon>unclassified sequences</taxon>
        <taxon>environmental samples</taxon>
    </lineage>
</organism>
<evidence type="ECO:0000256" key="3">
    <source>
        <dbReference type="ARBA" id="ARBA00022576"/>
    </source>
</evidence>
<dbReference type="Pfam" id="PF08669">
    <property type="entry name" value="GCV_T_C"/>
    <property type="match status" value="1"/>
</dbReference>
<evidence type="ECO:0000313" key="9">
    <source>
        <dbReference type="EMBL" id="ABZ06133.1"/>
    </source>
</evidence>
<evidence type="ECO:0000256" key="5">
    <source>
        <dbReference type="ARBA" id="ARBA00031395"/>
    </source>
</evidence>
<evidence type="ECO:0000256" key="1">
    <source>
        <dbReference type="ARBA" id="ARBA00008609"/>
    </source>
</evidence>
<reference evidence="9" key="1">
    <citation type="journal article" date="2008" name="ISME J.">
        <title>Genomic patterns of recombination, clonal divergence and environment in marine microbial populations.</title>
        <authorList>
            <person name="Konstantinidis K.T."/>
            <person name="Delong E.F."/>
        </authorList>
    </citation>
    <scope>NUCLEOTIDE SEQUENCE</scope>
</reference>
<evidence type="ECO:0000256" key="2">
    <source>
        <dbReference type="ARBA" id="ARBA00012616"/>
    </source>
</evidence>
<feature type="domain" description="Aminomethyltransferase C-terminal" evidence="8">
    <location>
        <begin position="282"/>
        <end position="359"/>
    </location>
</feature>
<dbReference type="InterPro" id="IPR006223">
    <property type="entry name" value="GcvT"/>
</dbReference>
<evidence type="ECO:0000259" key="8">
    <source>
        <dbReference type="Pfam" id="PF08669"/>
    </source>
</evidence>
<dbReference type="InterPro" id="IPR027266">
    <property type="entry name" value="TrmE/GcvT-like"/>
</dbReference>
<comment type="similarity">
    <text evidence="1">Belongs to the GcvT family.</text>
</comment>
<dbReference type="SUPFAM" id="SSF101790">
    <property type="entry name" value="Aminomethyltransferase beta-barrel domain"/>
    <property type="match status" value="1"/>
</dbReference>
<sequence>METQKTALYEYHKSLGAKFVPFGGYQMPIQYTSGIVEEHKFTRSEAGLFDVSHMGQLSIEGNTGLISALEKIIPIDLRNIKHNQLKYTFLTNENGGIYDDLIVTKVEKGFNIILNAACKDNDYKIIKKALGEKFKLTLHKDLSLVALQGPKASKILENIISGTSSLKFMNGKNFSYNGTEIYITRSGYTGEDGFEISILNNMVEEFAKILIVKGAKPIGLGARDTLRLEAGLCLYGHDINESTTPIEANLKWTISKRRREEGGFSGYNKIKSDMNGELSRLRIGIKPSGKIIAREGTKIFSVDGQEIGSITSGTYGPSVNGPIAMGYVKYNFSKSKTNILLEVRGKKYNAQVSELPFYKKSYVR</sequence>
<evidence type="ECO:0000256" key="4">
    <source>
        <dbReference type="ARBA" id="ARBA00022679"/>
    </source>
</evidence>
<dbReference type="InterPro" id="IPR013977">
    <property type="entry name" value="GcvT_C"/>
</dbReference>
<keyword evidence="3" id="KW-0032">Aminotransferase</keyword>